<dbReference type="Proteomes" id="UP000240357">
    <property type="component" value="Unassembled WGS sequence"/>
</dbReference>
<evidence type="ECO:0000313" key="6">
    <source>
        <dbReference type="Proteomes" id="UP000240357"/>
    </source>
</evidence>
<dbReference type="Pfam" id="PF01833">
    <property type="entry name" value="TIG"/>
    <property type="match status" value="4"/>
</dbReference>
<dbReference type="PANTHER" id="PTHR24104:SF25">
    <property type="entry name" value="PROTEIN LIN-41"/>
    <property type="match status" value="1"/>
</dbReference>
<feature type="chain" id="PRO_5015653239" description="IPT/TIG domain-containing protein" evidence="3">
    <location>
        <begin position="20"/>
        <end position="1488"/>
    </location>
</feature>
<evidence type="ECO:0000313" key="5">
    <source>
        <dbReference type="EMBL" id="PSR56515.1"/>
    </source>
</evidence>
<gene>
    <name evidence="5" type="ORF">AHMF7605_24975</name>
</gene>
<dbReference type="EMBL" id="PYFT01000001">
    <property type="protein sequence ID" value="PSR56515.1"/>
    <property type="molecule type" value="Genomic_DNA"/>
</dbReference>
<dbReference type="Gene3D" id="2.60.40.740">
    <property type="match status" value="1"/>
</dbReference>
<evidence type="ECO:0000256" key="1">
    <source>
        <dbReference type="ARBA" id="ARBA00022737"/>
    </source>
</evidence>
<dbReference type="InterPro" id="IPR011042">
    <property type="entry name" value="6-blade_b-propeller_TolB-like"/>
</dbReference>
<dbReference type="PANTHER" id="PTHR24104">
    <property type="entry name" value="E3 UBIQUITIN-PROTEIN LIGASE NHLRC1-RELATED"/>
    <property type="match status" value="1"/>
</dbReference>
<comment type="caution">
    <text evidence="5">The sequence shown here is derived from an EMBL/GenBank/DDBJ whole genome shotgun (WGS) entry which is preliminary data.</text>
</comment>
<dbReference type="InterPro" id="IPR014756">
    <property type="entry name" value="Ig_E-set"/>
</dbReference>
<keyword evidence="6" id="KW-1185">Reference proteome</keyword>
<dbReference type="SMART" id="SM00429">
    <property type="entry name" value="IPT"/>
    <property type="match status" value="4"/>
</dbReference>
<dbReference type="Gene3D" id="2.60.40.10">
    <property type="entry name" value="Immunoglobulins"/>
    <property type="match status" value="4"/>
</dbReference>
<dbReference type="Pfam" id="PF01436">
    <property type="entry name" value="NHL"/>
    <property type="match status" value="1"/>
</dbReference>
<keyword evidence="3" id="KW-0732">Signal</keyword>
<feature type="domain" description="IPT/TIG" evidence="4">
    <location>
        <begin position="1156"/>
        <end position="1237"/>
    </location>
</feature>
<evidence type="ECO:0000256" key="3">
    <source>
        <dbReference type="SAM" id="SignalP"/>
    </source>
</evidence>
<dbReference type="NCBIfam" id="TIGR04183">
    <property type="entry name" value="Por_Secre_tail"/>
    <property type="match status" value="1"/>
</dbReference>
<feature type="signal peptide" evidence="3">
    <location>
        <begin position="1"/>
        <end position="19"/>
    </location>
</feature>
<sequence>MQKFLLSVFLLIVSFSLRAQVPDFKLNRTFGTPVFFPYDIAVDKANYMYVLERDQINKIDPSGTLVKTIALHVADHPGTSVSLALDETGNMYVLNTSYSVIQKYNPQGELLLQFGAYGSEPGQFKYPNGIAVDKSGNIYVAEKENDRIQKFNAQGGFIIEFKLPNTPSDNYNNPIALKIGKSGIIYFLTEDYRLFKLNSNGKFLESFKIIVPDYEDTDDSENTLALDESENIYVSSVNEGRIHKLTSSGQYLLSFGSVYTDRGYFTGTKLGITTSQNGDVYVADRTHDNTSTIQIFNSTGKFKKKLGTLDNYIDITQDNQGNYYLLSNYSKSYIKKLNSLGQFINQFGSVGGEDEYRPMPVAIKADITGNVYLLESDDYSSRILKFNKDGIFLTKFDDFGNDAGLKRFSDLALDTQGNMYVTDFYGGYVRKVSSSGKFLRLISSRGAEKGKVYLPKALTVDVKGNIYVADYDGDRIQKFNPTGELLMGMNSSTNSADFVTDSPTSIDVDRSGNVYIWNSFNNFIRQYDASGKEITKIKGASGAISINSSGTKMLLTYGALVWEYLSQNATKQSFITGKIYQDTNKNCQLDATEKPLPGIVVTAEPGPYYGVSDEQGSYAIPVDTGRYIIKTILPKDVGRTITPTCPAVFNEPTYVSGYGTLTTGPDFGNQVSTSPVLNVEVASNRRRRCFRSTTTVSYANTGFAAARNAKVMVQLPEYVSFISASVPYSRDSKGNYIFAVGELQPNQRGTITIIDSVSCNDPSIRGLTVCTKAWITPVNTYPAPANWNKAEISVNGKITQDGQARFVIQNQGQGDMTDSLAFRVFQDFDLVLKSKYKLAAGDSLVLRFMPTGRVVRVEVDQPEGHPLKASAGANVEIKSKNVARVPAPLMMAYPPDDPEPEISEDCQPIVDSFDPNDKQVIPAGVTSNHYTPTNTPLRYTIRFQNTGTDVAYRVVVVDTLSTDLDLSTLQVGAVSHAYTLTISGKNKPILTFTFDNILLPDSSKNQAGSNGYVQFSVKPKSNLPQKIKIENYADIFFDYNEPVRTNTTINRIFDMPQTVNLEKQLNASQIINTPAITQFTPNQSRSGQLVTITGKHFAANAAENTVTFNGVKAKVISSSSTQIMVLVPATAFSGKIKVITPDGAAQSATDYIIFQPPVITSVSANEGKPGERITLTGNYFSAESLQDTVLFNGVRAKVTAALETSLQVEVPQGATSGKILIKTNGRQVESTQLFQIWYPPVIKEFNPDKGKAGIIVTLKGDNFAEDANRNSVQFNGTSAEVIQASATQLRVKVPVNAPSGKILVQTSGGIATTLTSFTFIPAPIIYSFSPASGNAGTTVILTGTHFNADGQTDTVLFNNQPAKILKISATELIVQVPKGVQSGRITVAGAGGKATSNEFVVLDLNPEDAVSIYPNPTPSTVTLNWYKANFKAESLAIYNAVGKRVMQKDLKIIPNDELQLSLSFLPAGFYTFRIQSNEGVILKRVVLL</sequence>
<dbReference type="InterPro" id="IPR001258">
    <property type="entry name" value="NHL_repeat"/>
</dbReference>
<dbReference type="SUPFAM" id="SSF81296">
    <property type="entry name" value="E set domains"/>
    <property type="match status" value="4"/>
</dbReference>
<proteinExistence type="predicted"/>
<accession>A0A2T2YM18</accession>
<dbReference type="Pfam" id="PF24595">
    <property type="entry name" value="DUF7619"/>
    <property type="match status" value="1"/>
</dbReference>
<reference evidence="5 6" key="1">
    <citation type="submission" date="2018-03" db="EMBL/GenBank/DDBJ databases">
        <title>Adhaeribacter sp. HMF7605 Genome sequencing and assembly.</title>
        <authorList>
            <person name="Kang H."/>
            <person name="Kang J."/>
            <person name="Cha I."/>
            <person name="Kim H."/>
            <person name="Joh K."/>
        </authorList>
    </citation>
    <scope>NUCLEOTIDE SEQUENCE [LARGE SCALE GENOMIC DNA]</scope>
    <source>
        <strain evidence="5 6">HMF7605</strain>
    </source>
</reference>
<dbReference type="OrthoDB" id="1524003at2"/>
<protein>
    <recommendedName>
        <fullName evidence="4">IPT/TIG domain-containing protein</fullName>
    </recommendedName>
</protein>
<evidence type="ECO:0000256" key="2">
    <source>
        <dbReference type="PROSITE-ProRule" id="PRU00504"/>
    </source>
</evidence>
<keyword evidence="1" id="KW-0677">Repeat</keyword>
<feature type="repeat" description="NHL" evidence="2">
    <location>
        <begin position="111"/>
        <end position="154"/>
    </location>
</feature>
<dbReference type="PROSITE" id="PS51125">
    <property type="entry name" value="NHL"/>
    <property type="match status" value="2"/>
</dbReference>
<dbReference type="InterPro" id="IPR055353">
    <property type="entry name" value="DUF7619"/>
</dbReference>
<feature type="domain" description="IPT/TIG" evidence="4">
    <location>
        <begin position="1239"/>
        <end position="1320"/>
    </location>
</feature>
<dbReference type="SUPFAM" id="SSF101898">
    <property type="entry name" value="NHL repeat"/>
    <property type="match status" value="2"/>
</dbReference>
<name>A0A2T2YM18_9BACT</name>
<dbReference type="Gene3D" id="2.120.10.30">
    <property type="entry name" value="TolB, C-terminal domain"/>
    <property type="match status" value="3"/>
</dbReference>
<dbReference type="InterPro" id="IPR002909">
    <property type="entry name" value="IPT_dom"/>
</dbReference>
<dbReference type="CDD" id="cd00102">
    <property type="entry name" value="IPT"/>
    <property type="match status" value="1"/>
</dbReference>
<dbReference type="InterPro" id="IPR026444">
    <property type="entry name" value="Secre_tail"/>
</dbReference>
<dbReference type="InterPro" id="IPR050952">
    <property type="entry name" value="TRIM-NHL_E3_ligases"/>
</dbReference>
<dbReference type="InterPro" id="IPR013783">
    <property type="entry name" value="Ig-like_fold"/>
</dbReference>
<dbReference type="Pfam" id="PF18962">
    <property type="entry name" value="Por_Secre_tail"/>
    <property type="match status" value="1"/>
</dbReference>
<feature type="domain" description="IPT/TIG" evidence="4">
    <location>
        <begin position="1073"/>
        <end position="1154"/>
    </location>
</feature>
<dbReference type="RefSeq" id="WP_106932693.1">
    <property type="nucleotide sequence ID" value="NZ_PYFT01000001.1"/>
</dbReference>
<dbReference type="InterPro" id="IPR047589">
    <property type="entry name" value="DUF11_rpt"/>
</dbReference>
<organism evidence="5 6">
    <name type="scientific">Adhaeribacter arboris</name>
    <dbReference type="NCBI Taxonomy" id="2072846"/>
    <lineage>
        <taxon>Bacteria</taxon>
        <taxon>Pseudomonadati</taxon>
        <taxon>Bacteroidota</taxon>
        <taxon>Cytophagia</taxon>
        <taxon>Cytophagales</taxon>
        <taxon>Hymenobacteraceae</taxon>
        <taxon>Adhaeribacter</taxon>
    </lineage>
</organism>
<feature type="repeat" description="NHL" evidence="2">
    <location>
        <begin position="442"/>
        <end position="482"/>
    </location>
</feature>
<evidence type="ECO:0000259" key="4">
    <source>
        <dbReference type="SMART" id="SM00429"/>
    </source>
</evidence>
<dbReference type="NCBIfam" id="TIGR01451">
    <property type="entry name" value="B_ant_repeat"/>
    <property type="match status" value="1"/>
</dbReference>
<feature type="domain" description="IPT/TIG" evidence="4">
    <location>
        <begin position="1322"/>
        <end position="1402"/>
    </location>
</feature>
<dbReference type="GO" id="GO:0008270">
    <property type="term" value="F:zinc ion binding"/>
    <property type="evidence" value="ECO:0007669"/>
    <property type="project" value="UniProtKB-KW"/>
</dbReference>
<dbReference type="CDD" id="cd00603">
    <property type="entry name" value="IPT_PCSR"/>
    <property type="match status" value="1"/>
</dbReference>